<name>A0A0R3TUP7_RODNA</name>
<evidence type="ECO:0000313" key="2">
    <source>
        <dbReference type="Proteomes" id="UP000278807"/>
    </source>
</evidence>
<evidence type="ECO:0000313" key="3">
    <source>
        <dbReference type="WBParaSite" id="HNAJ_0001149801-mRNA-1"/>
    </source>
</evidence>
<reference evidence="1 2" key="2">
    <citation type="submission" date="2018-11" db="EMBL/GenBank/DDBJ databases">
        <authorList>
            <consortium name="Pathogen Informatics"/>
        </authorList>
    </citation>
    <scope>NUCLEOTIDE SEQUENCE [LARGE SCALE GENOMIC DNA]</scope>
</reference>
<organism evidence="3">
    <name type="scientific">Rodentolepis nana</name>
    <name type="common">Dwarf tapeworm</name>
    <name type="synonym">Hymenolepis nana</name>
    <dbReference type="NCBI Taxonomy" id="102285"/>
    <lineage>
        <taxon>Eukaryota</taxon>
        <taxon>Metazoa</taxon>
        <taxon>Spiralia</taxon>
        <taxon>Lophotrochozoa</taxon>
        <taxon>Platyhelminthes</taxon>
        <taxon>Cestoda</taxon>
        <taxon>Eucestoda</taxon>
        <taxon>Cyclophyllidea</taxon>
        <taxon>Hymenolepididae</taxon>
        <taxon>Rodentolepis</taxon>
    </lineage>
</organism>
<dbReference type="Proteomes" id="UP000278807">
    <property type="component" value="Unassembled WGS sequence"/>
</dbReference>
<proteinExistence type="predicted"/>
<dbReference type="WBParaSite" id="HNAJ_0001149801-mRNA-1">
    <property type="protein sequence ID" value="HNAJ_0001149801-mRNA-1"/>
    <property type="gene ID" value="HNAJ_0001149801"/>
</dbReference>
<sequence length="67" mass="7198">MDRSRFASSSNSACSDGIWTSGPQYLPHSSMASQHMSMANAFRGSSAVHMIDGISDWRSLCSGRVGE</sequence>
<keyword evidence="2" id="KW-1185">Reference proteome</keyword>
<reference evidence="3" key="1">
    <citation type="submission" date="2017-02" db="UniProtKB">
        <authorList>
            <consortium name="WormBaseParasite"/>
        </authorList>
    </citation>
    <scope>IDENTIFICATION</scope>
</reference>
<protein>
    <submittedName>
        <fullName evidence="1 3">Uncharacterized protein</fullName>
    </submittedName>
</protein>
<gene>
    <name evidence="1" type="ORF">HNAJ_LOCUS11488</name>
</gene>
<evidence type="ECO:0000313" key="1">
    <source>
        <dbReference type="EMBL" id="VDO10569.1"/>
    </source>
</evidence>
<accession>A0A0R3TUP7</accession>
<dbReference type="AlphaFoldDB" id="A0A0R3TUP7"/>
<dbReference type="EMBL" id="UZAE01013605">
    <property type="protein sequence ID" value="VDO10569.1"/>
    <property type="molecule type" value="Genomic_DNA"/>
</dbReference>